<keyword evidence="4" id="KW-0804">Transcription</keyword>
<dbReference type="Proteomes" id="UP001054889">
    <property type="component" value="Unassembled WGS sequence"/>
</dbReference>
<dbReference type="GO" id="GO:0005634">
    <property type="term" value="C:nucleus"/>
    <property type="evidence" value="ECO:0007669"/>
    <property type="project" value="UniProtKB-SubCell"/>
</dbReference>
<comment type="caution">
    <text evidence="8">The sequence shown here is derived from an EMBL/GenBank/DDBJ whole genome shotgun (WGS) entry which is preliminary data.</text>
</comment>
<gene>
    <name evidence="8" type="primary">ga30157</name>
    <name evidence="8" type="ORF">PR202_ga30157</name>
</gene>
<name>A0AAV5DMP6_ELECO</name>
<proteinExistence type="inferred from homology"/>
<evidence type="ECO:0000313" key="8">
    <source>
        <dbReference type="EMBL" id="GJN11919.1"/>
    </source>
</evidence>
<dbReference type="GO" id="GO:0046983">
    <property type="term" value="F:protein dimerization activity"/>
    <property type="evidence" value="ECO:0007669"/>
    <property type="project" value="InterPro"/>
</dbReference>
<evidence type="ECO:0000256" key="4">
    <source>
        <dbReference type="ARBA" id="ARBA00023163"/>
    </source>
</evidence>
<dbReference type="InterPro" id="IPR024097">
    <property type="entry name" value="bHLH_ZIP_TF"/>
</dbReference>
<protein>
    <recommendedName>
        <fullName evidence="7">BHLH domain-containing protein</fullName>
    </recommendedName>
</protein>
<sequence>MAEEHFFPAGDFPSALSAVPFFTAGPYAPPGLDVAAMATSPFGMLMPWAASAELPLPTGSTATATVHFDCRACHATAHFDSALSSLVSSPVNHPHAGAGDDVAAIGDLIGRLGSICSNAGSANNSCYSTPLSSPPRGGASPAVAFRQGAGGGYLEPGGHGMLSRVASSKSFGAAAEAEASPTVAADNKAETPAKGGSDGATARKRKASGKGKTAVAAAAANNVSPKRSKPAAGDGNVDAEAAKEEEKVEPEPVKDYIHVRARRGQATDSHSLAERVRREKISERMKLLQSLVPGCNKITGKALMLDEIINYVQSLQRQVEFLSMKLSTMNPQVDVDAPHQYLLPSDKDATMLGYGHHQDDAVAAFSYADPFAGAMNHRTMESCTSSSLHGFGGWDAAAPQDLQSIVHLPQMQSPPAQRPHDDGSHGGPNKQQQEEAATVSHMKVEP</sequence>
<dbReference type="Pfam" id="PF00010">
    <property type="entry name" value="HLH"/>
    <property type="match status" value="1"/>
</dbReference>
<dbReference type="PROSITE" id="PS50888">
    <property type="entry name" value="BHLH"/>
    <property type="match status" value="1"/>
</dbReference>
<feature type="region of interest" description="Disordered" evidence="6">
    <location>
        <begin position="180"/>
        <end position="250"/>
    </location>
</feature>
<evidence type="ECO:0000256" key="6">
    <source>
        <dbReference type="SAM" id="MobiDB-lite"/>
    </source>
</evidence>
<dbReference type="PANTHER" id="PTHR12565:SF378">
    <property type="entry name" value="BHLH DOMAIN-CONTAINING PROTEIN"/>
    <property type="match status" value="1"/>
</dbReference>
<evidence type="ECO:0000256" key="5">
    <source>
        <dbReference type="ARBA" id="ARBA00023242"/>
    </source>
</evidence>
<evidence type="ECO:0000313" key="9">
    <source>
        <dbReference type="Proteomes" id="UP001054889"/>
    </source>
</evidence>
<keyword evidence="5" id="KW-0539">Nucleus</keyword>
<dbReference type="PANTHER" id="PTHR12565">
    <property type="entry name" value="STEROL REGULATORY ELEMENT-BINDING PROTEIN"/>
    <property type="match status" value="1"/>
</dbReference>
<keyword evidence="9" id="KW-1185">Reference proteome</keyword>
<dbReference type="FunFam" id="4.10.280.10:FF:000002">
    <property type="entry name" value="Basic helix-loop-helix transcription factor"/>
    <property type="match status" value="1"/>
</dbReference>
<feature type="region of interest" description="Disordered" evidence="6">
    <location>
        <begin position="408"/>
        <end position="446"/>
    </location>
</feature>
<accession>A0AAV5DMP6</accession>
<dbReference type="AlphaFoldDB" id="A0AAV5DMP6"/>
<reference evidence="8" key="1">
    <citation type="journal article" date="2018" name="DNA Res.">
        <title>Multiple hybrid de novo genome assembly of finger millet, an orphan allotetraploid crop.</title>
        <authorList>
            <person name="Hatakeyama M."/>
            <person name="Aluri S."/>
            <person name="Balachadran M.T."/>
            <person name="Sivarajan S.R."/>
            <person name="Patrignani A."/>
            <person name="Gruter S."/>
            <person name="Poveda L."/>
            <person name="Shimizu-Inatsugi R."/>
            <person name="Baeten J."/>
            <person name="Francoijs K.J."/>
            <person name="Nataraja K.N."/>
            <person name="Reddy Y.A.N."/>
            <person name="Phadnis S."/>
            <person name="Ravikumar R.L."/>
            <person name="Schlapbach R."/>
            <person name="Sreeman S.M."/>
            <person name="Shimizu K.K."/>
        </authorList>
    </citation>
    <scope>NUCLEOTIDE SEQUENCE</scope>
</reference>
<evidence type="ECO:0000256" key="3">
    <source>
        <dbReference type="ARBA" id="ARBA00023015"/>
    </source>
</evidence>
<dbReference type="InterPro" id="IPR036638">
    <property type="entry name" value="HLH_DNA-bd_sf"/>
</dbReference>
<organism evidence="8 9">
    <name type="scientific">Eleusine coracana subsp. coracana</name>
    <dbReference type="NCBI Taxonomy" id="191504"/>
    <lineage>
        <taxon>Eukaryota</taxon>
        <taxon>Viridiplantae</taxon>
        <taxon>Streptophyta</taxon>
        <taxon>Embryophyta</taxon>
        <taxon>Tracheophyta</taxon>
        <taxon>Spermatophyta</taxon>
        <taxon>Magnoliopsida</taxon>
        <taxon>Liliopsida</taxon>
        <taxon>Poales</taxon>
        <taxon>Poaceae</taxon>
        <taxon>PACMAD clade</taxon>
        <taxon>Chloridoideae</taxon>
        <taxon>Cynodonteae</taxon>
        <taxon>Eleusininae</taxon>
        <taxon>Eleusine</taxon>
    </lineage>
</organism>
<evidence type="ECO:0000259" key="7">
    <source>
        <dbReference type="PROSITE" id="PS50888"/>
    </source>
</evidence>
<dbReference type="CDD" id="cd18919">
    <property type="entry name" value="bHLH_AtBPE_like"/>
    <property type="match status" value="1"/>
</dbReference>
<evidence type="ECO:0000256" key="2">
    <source>
        <dbReference type="ARBA" id="ARBA00005510"/>
    </source>
</evidence>
<dbReference type="EMBL" id="BQKI01000020">
    <property type="protein sequence ID" value="GJN11919.1"/>
    <property type="molecule type" value="Genomic_DNA"/>
</dbReference>
<reference evidence="8" key="2">
    <citation type="submission" date="2021-12" db="EMBL/GenBank/DDBJ databases">
        <title>Resequencing data analysis of finger millet.</title>
        <authorList>
            <person name="Hatakeyama M."/>
            <person name="Aluri S."/>
            <person name="Balachadran M.T."/>
            <person name="Sivarajan S.R."/>
            <person name="Poveda L."/>
            <person name="Shimizu-Inatsugi R."/>
            <person name="Schlapbach R."/>
            <person name="Sreeman S.M."/>
            <person name="Shimizu K.K."/>
        </authorList>
    </citation>
    <scope>NUCLEOTIDE SEQUENCE</scope>
</reference>
<evidence type="ECO:0000256" key="1">
    <source>
        <dbReference type="ARBA" id="ARBA00004123"/>
    </source>
</evidence>
<comment type="similarity">
    <text evidence="2">Belongs to the bHLH protein family.</text>
</comment>
<feature type="compositionally biased region" description="Low complexity" evidence="6">
    <location>
        <begin position="214"/>
        <end position="223"/>
    </location>
</feature>
<comment type="subcellular location">
    <subcellularLocation>
        <location evidence="1">Nucleus</location>
    </subcellularLocation>
</comment>
<dbReference type="InterPro" id="IPR011598">
    <property type="entry name" value="bHLH_dom"/>
</dbReference>
<dbReference type="SMART" id="SM00353">
    <property type="entry name" value="HLH"/>
    <property type="match status" value="1"/>
</dbReference>
<keyword evidence="3" id="KW-0805">Transcription regulation</keyword>
<feature type="domain" description="BHLH" evidence="7">
    <location>
        <begin position="265"/>
        <end position="315"/>
    </location>
</feature>
<dbReference type="GO" id="GO:0003700">
    <property type="term" value="F:DNA-binding transcription factor activity"/>
    <property type="evidence" value="ECO:0007669"/>
    <property type="project" value="TreeGrafter"/>
</dbReference>
<dbReference type="Gene3D" id="4.10.280.10">
    <property type="entry name" value="Helix-loop-helix DNA-binding domain"/>
    <property type="match status" value="1"/>
</dbReference>
<dbReference type="SUPFAM" id="SSF47459">
    <property type="entry name" value="HLH, helix-loop-helix DNA-binding domain"/>
    <property type="match status" value="1"/>
</dbReference>
<feature type="compositionally biased region" description="Basic and acidic residues" evidence="6">
    <location>
        <begin position="240"/>
        <end position="250"/>
    </location>
</feature>